<keyword evidence="1" id="KW-0812">Transmembrane</keyword>
<name>A0ABR8HB10_NOSPU</name>
<comment type="caution">
    <text evidence="2">The sequence shown here is derived from an EMBL/GenBank/DDBJ whole genome shotgun (WGS) entry which is preliminary data.</text>
</comment>
<feature type="transmembrane region" description="Helical" evidence="1">
    <location>
        <begin position="117"/>
        <end position="138"/>
    </location>
</feature>
<proteinExistence type="predicted"/>
<reference evidence="2 3" key="1">
    <citation type="journal article" date="2020" name="ISME J.">
        <title>Comparative genomics reveals insights into cyanobacterial evolution and habitat adaptation.</title>
        <authorList>
            <person name="Chen M.Y."/>
            <person name="Teng W.K."/>
            <person name="Zhao L."/>
            <person name="Hu C.X."/>
            <person name="Zhou Y.K."/>
            <person name="Han B.P."/>
            <person name="Song L.R."/>
            <person name="Shu W.S."/>
        </authorList>
    </citation>
    <scope>NUCLEOTIDE SEQUENCE [LARGE SCALE GENOMIC DNA]</scope>
    <source>
        <strain evidence="2 3">FACHB-252</strain>
    </source>
</reference>
<gene>
    <name evidence="2" type="ORF">H6G94_13970</name>
</gene>
<dbReference type="PANTHER" id="PTHR36383">
    <property type="entry name" value="OS09G0529350 PROTEIN"/>
    <property type="match status" value="1"/>
</dbReference>
<dbReference type="Proteomes" id="UP000606396">
    <property type="component" value="Unassembled WGS sequence"/>
</dbReference>
<accession>A0ABR8HB10</accession>
<feature type="transmembrane region" description="Helical" evidence="1">
    <location>
        <begin position="93"/>
        <end position="111"/>
    </location>
</feature>
<organism evidence="2 3">
    <name type="scientific">Nostoc punctiforme FACHB-252</name>
    <dbReference type="NCBI Taxonomy" id="1357509"/>
    <lineage>
        <taxon>Bacteria</taxon>
        <taxon>Bacillati</taxon>
        <taxon>Cyanobacteriota</taxon>
        <taxon>Cyanophyceae</taxon>
        <taxon>Nostocales</taxon>
        <taxon>Nostocaceae</taxon>
        <taxon>Nostoc</taxon>
    </lineage>
</organism>
<evidence type="ECO:0000256" key="1">
    <source>
        <dbReference type="SAM" id="Phobius"/>
    </source>
</evidence>
<dbReference type="RefSeq" id="WP_190949898.1">
    <property type="nucleotide sequence ID" value="NZ_JACJTC010000009.1"/>
</dbReference>
<feature type="transmembrane region" description="Helical" evidence="1">
    <location>
        <begin position="58"/>
        <end position="81"/>
    </location>
</feature>
<sequence length="170" mass="18759">MNPISNPQLMAERLESLKAGIIGGFFLFSGLAIASFLNTLVLAKYFQILTSLQSHVDWHLWLSAGVATFTGFLFGVTYRYIIRSDNNPQLKSGGVLAFGLVRGLAQIELGWNSTSTIWPFLVLAAESVLSFAIAAIALDIAMQLNWVKPFSSIEDRTQNSEDRTQNSELK</sequence>
<keyword evidence="1" id="KW-0472">Membrane</keyword>
<dbReference type="PANTHER" id="PTHR36383:SF1">
    <property type="entry name" value="PROTEIN, PUTATIVE-RELATED"/>
    <property type="match status" value="1"/>
</dbReference>
<protein>
    <submittedName>
        <fullName evidence="2">Uncharacterized protein</fullName>
    </submittedName>
</protein>
<keyword evidence="3" id="KW-1185">Reference proteome</keyword>
<evidence type="ECO:0000313" key="2">
    <source>
        <dbReference type="EMBL" id="MBD2612370.1"/>
    </source>
</evidence>
<evidence type="ECO:0000313" key="3">
    <source>
        <dbReference type="Proteomes" id="UP000606396"/>
    </source>
</evidence>
<dbReference type="EMBL" id="JACJTC010000009">
    <property type="protein sequence ID" value="MBD2612370.1"/>
    <property type="molecule type" value="Genomic_DNA"/>
</dbReference>
<keyword evidence="1" id="KW-1133">Transmembrane helix</keyword>
<feature type="transmembrane region" description="Helical" evidence="1">
    <location>
        <begin position="21"/>
        <end position="46"/>
    </location>
</feature>